<accession>A0A8S5RIX6</accession>
<dbReference type="EMBL" id="BK059107">
    <property type="protein sequence ID" value="DAE31336.1"/>
    <property type="molecule type" value="Genomic_DNA"/>
</dbReference>
<sequence length="133" mass="14392">MEFTEFMDDFRKDTINGILEDLKFIAQGCYDEAMRRKSFTNDSGALSSSIGWAISLNGAIVYSGGLVSIGQGGSVGQSQGRKAIDELARGNGIKLILVAGMDYASEVEARGFDVNTSGELLADEMISWWLEHA</sequence>
<evidence type="ECO:0000313" key="1">
    <source>
        <dbReference type="EMBL" id="DAE31336.1"/>
    </source>
</evidence>
<name>A0A8S5RIX6_9VIRU</name>
<reference evidence="1" key="1">
    <citation type="journal article" date="2021" name="Proc. Natl. Acad. Sci. U.S.A.">
        <title>A Catalog of Tens of Thousands of Viruses from Human Metagenomes Reveals Hidden Associations with Chronic Diseases.</title>
        <authorList>
            <person name="Tisza M.J."/>
            <person name="Buck C.B."/>
        </authorList>
    </citation>
    <scope>NUCLEOTIDE SEQUENCE</scope>
    <source>
        <strain evidence="1">CtDJ83</strain>
    </source>
</reference>
<protein>
    <submittedName>
        <fullName evidence="1">Uncharacterized protein</fullName>
    </submittedName>
</protein>
<proteinExistence type="predicted"/>
<organism evidence="1">
    <name type="scientific">virus sp. ctDJ83</name>
    <dbReference type="NCBI Taxonomy" id="2827625"/>
    <lineage>
        <taxon>Viruses</taxon>
    </lineage>
</organism>